<evidence type="ECO:0000313" key="3">
    <source>
        <dbReference type="EMBL" id="PRY84777.1"/>
    </source>
</evidence>
<protein>
    <submittedName>
        <fullName evidence="3">Haloalkane dehalogenase</fullName>
    </submittedName>
</protein>
<dbReference type="PANTHER" id="PTHR43798:SF24">
    <property type="entry name" value="CIS-3-ALKYL-4-ALKYLOXETAN-2-ONE DECARBOXYLASE"/>
    <property type="match status" value="1"/>
</dbReference>
<evidence type="ECO:0000259" key="2">
    <source>
        <dbReference type="Pfam" id="PF00561"/>
    </source>
</evidence>
<proteinExistence type="predicted"/>
<gene>
    <name evidence="3" type="ORF">CLW00_11754</name>
</gene>
<sequence length="305" mass="35693">MAKTLLILLSLSIYYPMAQAQNSWLDREKYPFTSNYFSVNSQKMHYINEGTGELILFVHGTPSWSFDWRKIIKDLRTDYQCVAIDHIGFGLSDKPKSYDYSTFNHSMSLEKFILEKGYKDITLVLHDFGGPIGFHFALRHPDLVKNIIVLNSWLWSSEGDQEYEKFVKILRSPILPFIYKYLNFSPRFILPKSYGDHKPDKKTLKHYIKPFTRASERNGPLAFAKSLLNDQDWFESLWQQRQLLKGKPVGFIWGMNDPIISPKNLEKFKFGFPRSSVFHLEDSGHFPQEEEPVKVIAAIRRLINK</sequence>
<dbReference type="PANTHER" id="PTHR43798">
    <property type="entry name" value="MONOACYLGLYCEROL LIPASE"/>
    <property type="match status" value="1"/>
</dbReference>
<dbReference type="GO" id="GO:0003824">
    <property type="term" value="F:catalytic activity"/>
    <property type="evidence" value="ECO:0007669"/>
    <property type="project" value="InterPro"/>
</dbReference>
<dbReference type="OrthoDB" id="9799612at2"/>
<reference evidence="3 4" key="1">
    <citation type="submission" date="2018-03" db="EMBL/GenBank/DDBJ databases">
        <title>Genomic Encyclopedia of Archaeal and Bacterial Type Strains, Phase II (KMG-II): from individual species to whole genera.</title>
        <authorList>
            <person name="Goeker M."/>
        </authorList>
    </citation>
    <scope>NUCLEOTIDE SEQUENCE [LARGE SCALE GENOMIC DNA]</scope>
    <source>
        <strain evidence="3 4">DSM 27929</strain>
    </source>
</reference>
<organism evidence="3 4">
    <name type="scientific">Mongoliibacter ruber</name>
    <dbReference type="NCBI Taxonomy" id="1750599"/>
    <lineage>
        <taxon>Bacteria</taxon>
        <taxon>Pseudomonadati</taxon>
        <taxon>Bacteroidota</taxon>
        <taxon>Cytophagia</taxon>
        <taxon>Cytophagales</taxon>
        <taxon>Cyclobacteriaceae</taxon>
        <taxon>Mongoliibacter</taxon>
    </lineage>
</organism>
<dbReference type="Gene3D" id="3.40.50.1820">
    <property type="entry name" value="alpha/beta hydrolase"/>
    <property type="match status" value="1"/>
</dbReference>
<dbReference type="InterPro" id="IPR000639">
    <property type="entry name" value="Epox_hydrolase-like"/>
</dbReference>
<dbReference type="PRINTS" id="PR00412">
    <property type="entry name" value="EPOXHYDRLASE"/>
</dbReference>
<accession>A0A2T0WDJ6</accession>
<dbReference type="AlphaFoldDB" id="A0A2T0WDJ6"/>
<evidence type="ECO:0000256" key="1">
    <source>
        <dbReference type="SAM" id="SignalP"/>
    </source>
</evidence>
<dbReference type="InterPro" id="IPR000073">
    <property type="entry name" value="AB_hydrolase_1"/>
</dbReference>
<keyword evidence="4" id="KW-1185">Reference proteome</keyword>
<dbReference type="Pfam" id="PF00561">
    <property type="entry name" value="Abhydrolase_1"/>
    <property type="match status" value="1"/>
</dbReference>
<feature type="signal peptide" evidence="1">
    <location>
        <begin position="1"/>
        <end position="20"/>
    </location>
</feature>
<name>A0A2T0WDJ6_9BACT</name>
<dbReference type="InterPro" id="IPR029058">
    <property type="entry name" value="AB_hydrolase_fold"/>
</dbReference>
<dbReference type="Proteomes" id="UP000238157">
    <property type="component" value="Unassembled WGS sequence"/>
</dbReference>
<evidence type="ECO:0000313" key="4">
    <source>
        <dbReference type="Proteomes" id="UP000238157"/>
    </source>
</evidence>
<feature type="domain" description="AB hydrolase-1" evidence="2">
    <location>
        <begin position="54"/>
        <end position="292"/>
    </location>
</feature>
<dbReference type="PRINTS" id="PR00111">
    <property type="entry name" value="ABHYDROLASE"/>
</dbReference>
<dbReference type="GO" id="GO:0016020">
    <property type="term" value="C:membrane"/>
    <property type="evidence" value="ECO:0007669"/>
    <property type="project" value="TreeGrafter"/>
</dbReference>
<dbReference type="SUPFAM" id="SSF53474">
    <property type="entry name" value="alpha/beta-Hydrolases"/>
    <property type="match status" value="1"/>
</dbReference>
<comment type="caution">
    <text evidence="3">The sequence shown here is derived from an EMBL/GenBank/DDBJ whole genome shotgun (WGS) entry which is preliminary data.</text>
</comment>
<feature type="chain" id="PRO_5015399235" evidence="1">
    <location>
        <begin position="21"/>
        <end position="305"/>
    </location>
</feature>
<dbReference type="InterPro" id="IPR050266">
    <property type="entry name" value="AB_hydrolase_sf"/>
</dbReference>
<dbReference type="EMBL" id="PVTR01000017">
    <property type="protein sequence ID" value="PRY84777.1"/>
    <property type="molecule type" value="Genomic_DNA"/>
</dbReference>
<keyword evidence="1" id="KW-0732">Signal</keyword>